<protein>
    <recommendedName>
        <fullName evidence="8">Heme haloperoxidase family profile domain-containing protein</fullName>
    </recommendedName>
</protein>
<evidence type="ECO:0000313" key="9">
    <source>
        <dbReference type="EMBL" id="KAF7762130.1"/>
    </source>
</evidence>
<evidence type="ECO:0000259" key="8">
    <source>
        <dbReference type="PROSITE" id="PS51405"/>
    </source>
</evidence>
<evidence type="ECO:0000256" key="7">
    <source>
        <dbReference type="ARBA" id="ARBA00025795"/>
    </source>
</evidence>
<evidence type="ECO:0000256" key="1">
    <source>
        <dbReference type="ARBA" id="ARBA00001970"/>
    </source>
</evidence>
<evidence type="ECO:0000256" key="5">
    <source>
        <dbReference type="ARBA" id="ARBA00023002"/>
    </source>
</evidence>
<dbReference type="SUPFAM" id="SSF47571">
    <property type="entry name" value="Cloroperoxidase"/>
    <property type="match status" value="1"/>
</dbReference>
<dbReference type="PANTHER" id="PTHR33577:SF18">
    <property type="entry name" value="HEME HALOPEROXIDASE FAMILY PROFILE DOMAIN-CONTAINING PROTEIN"/>
    <property type="match status" value="1"/>
</dbReference>
<reference evidence="9 10" key="1">
    <citation type="journal article" name="Sci. Rep.">
        <title>Telomere-to-telomere assembled and centromere annotated genomes of the two main subspecies of the button mushroom Agaricus bisporus reveal especially polymorphic chromosome ends.</title>
        <authorList>
            <person name="Sonnenberg A.S.M."/>
            <person name="Sedaghat-Telgerd N."/>
            <person name="Lavrijssen B."/>
            <person name="Ohm R.A."/>
            <person name="Hendrickx P.M."/>
            <person name="Scholtmeijer K."/>
            <person name="Baars J.J.P."/>
            <person name="van Peer A."/>
        </authorList>
    </citation>
    <scope>NUCLEOTIDE SEQUENCE [LARGE SCALE GENOMIC DNA]</scope>
    <source>
        <strain evidence="9 10">H119_p4</strain>
    </source>
</reference>
<dbReference type="AlphaFoldDB" id="A0A8H7EXZ0"/>
<dbReference type="GO" id="GO:0046872">
    <property type="term" value="F:metal ion binding"/>
    <property type="evidence" value="ECO:0007669"/>
    <property type="project" value="UniProtKB-KW"/>
</dbReference>
<evidence type="ECO:0000256" key="2">
    <source>
        <dbReference type="ARBA" id="ARBA00022559"/>
    </source>
</evidence>
<feature type="domain" description="Heme haloperoxidase family profile" evidence="8">
    <location>
        <begin position="46"/>
        <end position="258"/>
    </location>
</feature>
<dbReference type="Gene3D" id="1.10.489.10">
    <property type="entry name" value="Chloroperoxidase-like"/>
    <property type="match status" value="1"/>
</dbReference>
<dbReference type="InterPro" id="IPR036851">
    <property type="entry name" value="Chloroperoxidase-like_sf"/>
</dbReference>
<organism evidence="9 10">
    <name type="scientific">Agaricus bisporus var. burnettii</name>
    <dbReference type="NCBI Taxonomy" id="192524"/>
    <lineage>
        <taxon>Eukaryota</taxon>
        <taxon>Fungi</taxon>
        <taxon>Dikarya</taxon>
        <taxon>Basidiomycota</taxon>
        <taxon>Agaricomycotina</taxon>
        <taxon>Agaricomycetes</taxon>
        <taxon>Agaricomycetidae</taxon>
        <taxon>Agaricales</taxon>
        <taxon>Agaricineae</taxon>
        <taxon>Agaricaceae</taxon>
        <taxon>Agaricus</taxon>
    </lineage>
</organism>
<dbReference type="EMBL" id="JABXXO010000012">
    <property type="protein sequence ID" value="KAF7762130.1"/>
    <property type="molecule type" value="Genomic_DNA"/>
</dbReference>
<gene>
    <name evidence="9" type="ORF">Agabi119p4_8723</name>
</gene>
<dbReference type="PANTHER" id="PTHR33577">
    <property type="entry name" value="STERIGMATOCYSTIN BIOSYNTHESIS PEROXIDASE STCC-RELATED"/>
    <property type="match status" value="1"/>
</dbReference>
<dbReference type="GO" id="GO:0004601">
    <property type="term" value="F:peroxidase activity"/>
    <property type="evidence" value="ECO:0007669"/>
    <property type="project" value="UniProtKB-KW"/>
</dbReference>
<dbReference type="InterPro" id="IPR000028">
    <property type="entry name" value="Chloroperoxidase"/>
</dbReference>
<dbReference type="PROSITE" id="PS51405">
    <property type="entry name" value="HEME_HALOPEROXIDASE"/>
    <property type="match status" value="1"/>
</dbReference>
<name>A0A8H7EXZ0_AGABI</name>
<keyword evidence="4" id="KW-0479">Metal-binding</keyword>
<accession>A0A8H7EXZ0</accession>
<dbReference type="Pfam" id="PF01328">
    <property type="entry name" value="Peroxidase_2"/>
    <property type="match status" value="1"/>
</dbReference>
<keyword evidence="5" id="KW-0560">Oxidoreductase</keyword>
<comment type="similarity">
    <text evidence="7">Belongs to the chloroperoxidase family.</text>
</comment>
<keyword evidence="6" id="KW-0408">Iron</keyword>
<proteinExistence type="inferred from homology"/>
<evidence type="ECO:0000256" key="6">
    <source>
        <dbReference type="ARBA" id="ARBA00023004"/>
    </source>
</evidence>
<evidence type="ECO:0000313" key="10">
    <source>
        <dbReference type="Proteomes" id="UP000629468"/>
    </source>
</evidence>
<comment type="caution">
    <text evidence="9">The sequence shown here is derived from an EMBL/GenBank/DDBJ whole genome shotgun (WGS) entry which is preliminary data.</text>
</comment>
<keyword evidence="3" id="KW-0349">Heme</keyword>
<dbReference type="Proteomes" id="UP000629468">
    <property type="component" value="Unassembled WGS sequence"/>
</dbReference>
<keyword evidence="2" id="KW-0575">Peroxidase</keyword>
<evidence type="ECO:0000256" key="3">
    <source>
        <dbReference type="ARBA" id="ARBA00022617"/>
    </source>
</evidence>
<comment type="cofactor">
    <cofactor evidence="1">
        <name>heme b</name>
        <dbReference type="ChEBI" id="CHEBI:60344"/>
    </cofactor>
</comment>
<sequence>MFILFKIFHDIAFFSWDLGLTFVNLVLPNRPVGKVTPEGHPGYGGKWPEYIPPQEGDSRCSCPALNAMANHGILPRDGKNIQFKEMGRLIRTTYNFSSSFCYFVPHYAAEKVVKKDYNKDTFNLDELDRHNGIEHDASLCREDSALCPDQSKPHVEYITQLLAHATGKDKDGNPLLTMKDLSKYSSKRRADARIYNKENFTLSFIHRMFGSSNSSTMLTIFGGRVKDLETFLLEERLPENWESRVRGKMGLTFAAFNLTVTPVELMISEKKYLKEKAAKEANKDD</sequence>
<evidence type="ECO:0000256" key="4">
    <source>
        <dbReference type="ARBA" id="ARBA00022723"/>
    </source>
</evidence>